<dbReference type="PANTHER" id="PTHR43977">
    <property type="entry name" value="STRUCTURAL MAINTENANCE OF CHROMOSOMES PROTEIN 3"/>
    <property type="match status" value="1"/>
</dbReference>
<comment type="caution">
    <text evidence="5">The sequence shown here is derived from an EMBL/GenBank/DDBJ whole genome shotgun (WGS) entry which is preliminary data.</text>
</comment>
<dbReference type="InterPro" id="IPR027417">
    <property type="entry name" value="P-loop_NTPase"/>
</dbReference>
<evidence type="ECO:0000259" key="4">
    <source>
        <dbReference type="Pfam" id="PF02463"/>
    </source>
</evidence>
<evidence type="ECO:0000256" key="1">
    <source>
        <dbReference type="ARBA" id="ARBA00023054"/>
    </source>
</evidence>
<dbReference type="InterPro" id="IPR036277">
    <property type="entry name" value="SMC_hinge_sf"/>
</dbReference>
<dbReference type="Gene3D" id="3.40.50.300">
    <property type="entry name" value="P-loop containing nucleotide triphosphate hydrolases"/>
    <property type="match status" value="1"/>
</dbReference>
<reference evidence="5" key="1">
    <citation type="submission" date="2022-07" db="EMBL/GenBank/DDBJ databases">
        <title>Phylogenomic reconstructions and comparative analyses of Kickxellomycotina fungi.</title>
        <authorList>
            <person name="Reynolds N.K."/>
            <person name="Stajich J.E."/>
            <person name="Barry K."/>
            <person name="Grigoriev I.V."/>
            <person name="Crous P."/>
            <person name="Smith M.E."/>
        </authorList>
    </citation>
    <scope>NUCLEOTIDE SEQUENCE</scope>
    <source>
        <strain evidence="5">NBRC 100468</strain>
    </source>
</reference>
<dbReference type="EMBL" id="JANBPU010000042">
    <property type="protein sequence ID" value="KAJ1918593.1"/>
    <property type="molecule type" value="Genomic_DNA"/>
</dbReference>
<dbReference type="FunFam" id="3.40.50.300:FF:000385">
    <property type="entry name" value="Structural maintenance of chromosomes 2"/>
    <property type="match status" value="1"/>
</dbReference>
<dbReference type="Gene3D" id="1.20.58.1710">
    <property type="match status" value="1"/>
</dbReference>
<evidence type="ECO:0000256" key="3">
    <source>
        <dbReference type="SAM" id="MobiDB-lite"/>
    </source>
</evidence>
<dbReference type="Pfam" id="PF02463">
    <property type="entry name" value="SMC_N"/>
    <property type="match status" value="1"/>
</dbReference>
<dbReference type="GO" id="GO:0005694">
    <property type="term" value="C:chromosome"/>
    <property type="evidence" value="ECO:0007669"/>
    <property type="project" value="InterPro"/>
</dbReference>
<feature type="coiled-coil region" evidence="2">
    <location>
        <begin position="61"/>
        <end position="275"/>
    </location>
</feature>
<dbReference type="GO" id="GO:0003712">
    <property type="term" value="F:transcription coregulator activity"/>
    <property type="evidence" value="ECO:0007669"/>
    <property type="project" value="InterPro"/>
</dbReference>
<dbReference type="InterPro" id="IPR019364">
    <property type="entry name" value="Mediatior_Med8_fun/met"/>
</dbReference>
<dbReference type="GO" id="GO:0005524">
    <property type="term" value="F:ATP binding"/>
    <property type="evidence" value="ECO:0007669"/>
    <property type="project" value="InterPro"/>
</dbReference>
<keyword evidence="6" id="KW-1185">Reference proteome</keyword>
<dbReference type="InterPro" id="IPR003395">
    <property type="entry name" value="RecF/RecN/SMC_N"/>
</dbReference>
<feature type="region of interest" description="Disordered" evidence="3">
    <location>
        <begin position="662"/>
        <end position="693"/>
    </location>
</feature>
<accession>A0A9W7ZX93</accession>
<name>A0A9W7ZX93_9FUNG</name>
<sequence>MSNDFIRWLSTDPETAKKVAFHKNVQLKCVTLDGDVYDPAGTLQGGSRPQSGGILNRIQSLNQIKEDIHRMNGEINENDKKLSVILAASKKSQDCRRELDLVKHELELLKKQLESSSHAQIMRRLEDIDVEIEDLSSKSKETEQRLKSSRERIREIEKEMEEFHKDKGGKIKELEARLKGLRKEFPKVQANMKKYQKLAQDALIEKENIEGEVKELRQQISSIDLSLEETSKDQESIKKLLENTKYELDGSQAQLTKASKQIRLYDREFTELEESFKEVQVEMRDCQLELQQKKHDLEQHSDLQNQASAILKKLTSEHPWIEDEKHVEKREDGLTQMLKTVKKDKRKIEKTIDSLDKYKTDALEKTWHTVNNDFGKIFGDLLAGNTAKLEPLEGQPLSSGLQIKVNLGGVWKQSLTELSGGQRSLIALSLILSLLQFKPAPMYILDEIDAALDLSHTQNIGQLFRSRFKNSQFIVVSLKEGMFNNANVLFRAKFRNGISVVEAREEIARLEALRNKLQQLQESFGYFLQTTKPEIPAPVPWPELLSKFNILGAKYLNIMQDTNKRYEQELRRMTITPLKRLPKNHDYPTLSVLLRTKLPPDIEDEERQIKEAIANKKGTSGDIDSKRATVVETKKWNDKIELHETLITSIRESLDASYKSQVSNMKDGQSKAPIDPIGTKSDTGPPVQEMPDSDNIRNMGINQRADNEGNDPGLETILELVYGGDRL</sequence>
<dbReference type="GO" id="GO:0006357">
    <property type="term" value="P:regulation of transcription by RNA polymerase II"/>
    <property type="evidence" value="ECO:0007669"/>
    <property type="project" value="InterPro"/>
</dbReference>
<dbReference type="Gene3D" id="1.10.287.1490">
    <property type="match status" value="1"/>
</dbReference>
<dbReference type="Gene3D" id="3.30.70.1620">
    <property type="match status" value="1"/>
</dbReference>
<dbReference type="Pfam" id="PF10232">
    <property type="entry name" value="Med8"/>
    <property type="match status" value="1"/>
</dbReference>
<dbReference type="SUPFAM" id="SSF52540">
    <property type="entry name" value="P-loop containing nucleoside triphosphate hydrolases"/>
    <property type="match status" value="1"/>
</dbReference>
<protein>
    <submittedName>
        <fullName evidence="5">Structural maintenance of chromosomes protein 2</fullName>
    </submittedName>
</protein>
<evidence type="ECO:0000313" key="5">
    <source>
        <dbReference type="EMBL" id="KAJ1918593.1"/>
    </source>
</evidence>
<evidence type="ECO:0000256" key="2">
    <source>
        <dbReference type="SAM" id="Coils"/>
    </source>
</evidence>
<evidence type="ECO:0000313" key="6">
    <source>
        <dbReference type="Proteomes" id="UP001150538"/>
    </source>
</evidence>
<dbReference type="SUPFAM" id="SSF75553">
    <property type="entry name" value="Smc hinge domain"/>
    <property type="match status" value="1"/>
</dbReference>
<dbReference type="GO" id="GO:0016592">
    <property type="term" value="C:mediator complex"/>
    <property type="evidence" value="ECO:0007669"/>
    <property type="project" value="InterPro"/>
</dbReference>
<dbReference type="Proteomes" id="UP001150538">
    <property type="component" value="Unassembled WGS sequence"/>
</dbReference>
<feature type="domain" description="RecF/RecN/SMC N-terminal" evidence="4">
    <location>
        <begin position="200"/>
        <end position="498"/>
    </location>
</feature>
<dbReference type="GO" id="GO:0051276">
    <property type="term" value="P:chromosome organization"/>
    <property type="evidence" value="ECO:0007669"/>
    <property type="project" value="InterPro"/>
</dbReference>
<organism evidence="5 6">
    <name type="scientific">Mycoemilia scoparia</name>
    <dbReference type="NCBI Taxonomy" id="417184"/>
    <lineage>
        <taxon>Eukaryota</taxon>
        <taxon>Fungi</taxon>
        <taxon>Fungi incertae sedis</taxon>
        <taxon>Zoopagomycota</taxon>
        <taxon>Kickxellomycotina</taxon>
        <taxon>Kickxellomycetes</taxon>
        <taxon>Kickxellales</taxon>
        <taxon>Kickxellaceae</taxon>
        <taxon>Mycoemilia</taxon>
    </lineage>
</organism>
<dbReference type="AlphaFoldDB" id="A0A9W7ZX93"/>
<gene>
    <name evidence="5" type="primary">SMC2_2</name>
    <name evidence="5" type="ORF">H4219_002530</name>
</gene>
<keyword evidence="1 2" id="KW-0175">Coiled coil</keyword>
<proteinExistence type="predicted"/>
<dbReference type="OrthoDB" id="10255539at2759"/>